<organism evidence="10 11">
    <name type="scientific">Agrobacterium vitis</name>
    <name type="common">Rhizobium vitis</name>
    <dbReference type="NCBI Taxonomy" id="373"/>
    <lineage>
        <taxon>Bacteria</taxon>
        <taxon>Pseudomonadati</taxon>
        <taxon>Pseudomonadota</taxon>
        <taxon>Alphaproteobacteria</taxon>
        <taxon>Hyphomicrobiales</taxon>
        <taxon>Rhizobiaceae</taxon>
        <taxon>Rhizobium/Agrobacterium group</taxon>
        <taxon>Agrobacterium</taxon>
    </lineage>
</organism>
<protein>
    <submittedName>
        <fullName evidence="10">Cytochrome P450</fullName>
    </submittedName>
</protein>
<dbReference type="PRINTS" id="PR00359">
    <property type="entry name" value="BP450"/>
</dbReference>
<evidence type="ECO:0000313" key="10">
    <source>
        <dbReference type="EMBL" id="MVA56848.1"/>
    </source>
</evidence>
<dbReference type="Gene3D" id="1.10.630.10">
    <property type="entry name" value="Cytochrome P450"/>
    <property type="match status" value="1"/>
</dbReference>
<evidence type="ECO:0000256" key="1">
    <source>
        <dbReference type="ARBA" id="ARBA00001971"/>
    </source>
</evidence>
<comment type="function">
    <text evidence="8">Cytochromes P450 are a group of heme-thiolate monooxygenases. They oxidize a variety of structurally unrelated compounds, including steroids, fatty acids, and xenobiotics.</text>
</comment>
<dbReference type="InterPro" id="IPR001128">
    <property type="entry name" value="Cyt_P450"/>
</dbReference>
<keyword evidence="6 9" id="KW-0408">Iron</keyword>
<evidence type="ECO:0000256" key="4">
    <source>
        <dbReference type="ARBA" id="ARBA00022723"/>
    </source>
</evidence>
<comment type="cofactor">
    <cofactor evidence="1">
        <name>heme</name>
        <dbReference type="ChEBI" id="CHEBI:30413"/>
    </cofactor>
</comment>
<gene>
    <name evidence="10" type="ORF">GOZ88_12095</name>
</gene>
<evidence type="ECO:0000256" key="5">
    <source>
        <dbReference type="ARBA" id="ARBA00023002"/>
    </source>
</evidence>
<dbReference type="GO" id="GO:0020037">
    <property type="term" value="F:heme binding"/>
    <property type="evidence" value="ECO:0007669"/>
    <property type="project" value="InterPro"/>
</dbReference>
<evidence type="ECO:0000256" key="9">
    <source>
        <dbReference type="RuleBase" id="RU000461"/>
    </source>
</evidence>
<reference evidence="10 11" key="1">
    <citation type="submission" date="2019-12" db="EMBL/GenBank/DDBJ databases">
        <title>Whole-genome sequencing of Allorhizobium vitis.</title>
        <authorList>
            <person name="Gan H.M."/>
            <person name="Szegedi E."/>
            <person name="Burr T."/>
            <person name="Savka M.A."/>
        </authorList>
    </citation>
    <scope>NUCLEOTIDE SEQUENCE [LARGE SCALE GENOMIC DNA]</scope>
    <source>
        <strain evidence="10 11">CG415</strain>
    </source>
</reference>
<comment type="caution">
    <text evidence="10">The sequence shown here is derived from an EMBL/GenBank/DDBJ whole genome shotgun (WGS) entry which is preliminary data.</text>
</comment>
<keyword evidence="5 9" id="KW-0560">Oxidoreductase</keyword>
<dbReference type="Pfam" id="PF00067">
    <property type="entry name" value="p450"/>
    <property type="match status" value="1"/>
</dbReference>
<keyword evidence="3 9" id="KW-0349">Heme</keyword>
<dbReference type="EMBL" id="WPHU01000004">
    <property type="protein sequence ID" value="MVA56848.1"/>
    <property type="molecule type" value="Genomic_DNA"/>
</dbReference>
<name>A0A7K1RFQ0_AGRVI</name>
<evidence type="ECO:0000256" key="8">
    <source>
        <dbReference type="ARBA" id="ARBA00043906"/>
    </source>
</evidence>
<proteinExistence type="inferred from homology"/>
<dbReference type="GO" id="GO:0005506">
    <property type="term" value="F:iron ion binding"/>
    <property type="evidence" value="ECO:0007669"/>
    <property type="project" value="InterPro"/>
</dbReference>
<evidence type="ECO:0000256" key="2">
    <source>
        <dbReference type="ARBA" id="ARBA00010617"/>
    </source>
</evidence>
<evidence type="ECO:0000256" key="7">
    <source>
        <dbReference type="ARBA" id="ARBA00023033"/>
    </source>
</evidence>
<evidence type="ECO:0000313" key="11">
    <source>
        <dbReference type="Proteomes" id="UP000440716"/>
    </source>
</evidence>
<dbReference type="RefSeq" id="WP_156591284.1">
    <property type="nucleotide sequence ID" value="NZ_WPHU01000004.1"/>
</dbReference>
<accession>A0A7K1RFQ0</accession>
<dbReference type="InterPro" id="IPR017972">
    <property type="entry name" value="Cyt_P450_CS"/>
</dbReference>
<comment type="similarity">
    <text evidence="2 9">Belongs to the cytochrome P450 family.</text>
</comment>
<dbReference type="AlphaFoldDB" id="A0A7K1RFQ0"/>
<dbReference type="InterPro" id="IPR036396">
    <property type="entry name" value="Cyt_P450_sf"/>
</dbReference>
<evidence type="ECO:0000256" key="6">
    <source>
        <dbReference type="ARBA" id="ARBA00023004"/>
    </source>
</evidence>
<dbReference type="FunFam" id="1.10.630.10:FF:000018">
    <property type="entry name" value="Cytochrome P450 monooxygenase"/>
    <property type="match status" value="1"/>
</dbReference>
<dbReference type="GO" id="GO:0004497">
    <property type="term" value="F:monooxygenase activity"/>
    <property type="evidence" value="ECO:0007669"/>
    <property type="project" value="UniProtKB-KW"/>
</dbReference>
<dbReference type="CDD" id="cd20625">
    <property type="entry name" value="CYP164-like"/>
    <property type="match status" value="1"/>
</dbReference>
<dbReference type="PANTHER" id="PTHR46696">
    <property type="entry name" value="P450, PUTATIVE (EUROFUNG)-RELATED"/>
    <property type="match status" value="1"/>
</dbReference>
<dbReference type="SUPFAM" id="SSF48264">
    <property type="entry name" value="Cytochrome P450"/>
    <property type="match status" value="1"/>
</dbReference>
<dbReference type="GO" id="GO:0016705">
    <property type="term" value="F:oxidoreductase activity, acting on paired donors, with incorporation or reduction of molecular oxygen"/>
    <property type="evidence" value="ECO:0007669"/>
    <property type="project" value="InterPro"/>
</dbReference>
<dbReference type="PROSITE" id="PS00086">
    <property type="entry name" value="CYTOCHROME_P450"/>
    <property type="match status" value="1"/>
</dbReference>
<evidence type="ECO:0000256" key="3">
    <source>
        <dbReference type="ARBA" id="ARBA00022617"/>
    </source>
</evidence>
<dbReference type="InterPro" id="IPR002397">
    <property type="entry name" value="Cyt_P450_B"/>
</dbReference>
<dbReference type="Proteomes" id="UP000440716">
    <property type="component" value="Unassembled WGS sequence"/>
</dbReference>
<dbReference type="PANTHER" id="PTHR46696:SF1">
    <property type="entry name" value="CYTOCHROME P450 YJIB-RELATED"/>
    <property type="match status" value="1"/>
</dbReference>
<keyword evidence="7 9" id="KW-0503">Monooxygenase</keyword>
<sequence length="412" mass="45764">MNTLQTAHSWWPMLTDPAFLENPYPELARLQSLGSIHLDEQSGIYFVLGYEAAELILKSSSFGRDTRHWKDGWHTDKYREADPIGYQLIDRVQHQMVNRDGPDHQRMRAIWDNSFRAPAMKDLIAMIEAEADHLLTRLPDSGTVDLLQDFAGPMPIRVLCNLFGLPETADADIARWSSALIRLADMMITPEHKQEALDALDSFDAFLAAALADRRAKPDNSLMNVVIQAVDNGVISEEEALSNLWSIVVAGHTTVTLIGNGLLLLLRDPEQLQKLRADPSLTRTAVNEFLRFEPGAKMILRVALEDENVFGTMIPQGSPVIGMIGAINRDPKKFNSADTLDIGRPANPHLTFGAGPHVCLGAPLARLEGQIAFNALLKRWPSIKLDGQPEWRLDRLNARGLRALPVTVGQTP</sequence>
<keyword evidence="4 9" id="KW-0479">Metal-binding</keyword>